<accession>A0A328UE14</accession>
<evidence type="ECO:0000313" key="4">
    <source>
        <dbReference type="Proteomes" id="UP000249377"/>
    </source>
</evidence>
<comment type="caution">
    <text evidence="3">The sequence shown here is derived from an EMBL/GenBank/DDBJ whole genome shotgun (WGS) entry which is preliminary data.</text>
</comment>
<reference evidence="3 4" key="1">
    <citation type="submission" date="2018-06" db="EMBL/GenBank/DDBJ databases">
        <title>Noncontiguous genome sequence of Ruminococcaceae bacterium ASD2818.</title>
        <authorList>
            <person name="Chaplin A.V."/>
            <person name="Sokolova S.R."/>
            <person name="Kochetkova T.O."/>
            <person name="Goltsov A.Y."/>
            <person name="Trofimov D.Y."/>
            <person name="Efimov B.A."/>
        </authorList>
    </citation>
    <scope>NUCLEOTIDE SEQUENCE [LARGE SCALE GENOMIC DNA]</scope>
    <source>
        <strain evidence="3 4">ASD2818</strain>
    </source>
</reference>
<dbReference type="InterPro" id="IPR000086">
    <property type="entry name" value="NUDIX_hydrolase_dom"/>
</dbReference>
<dbReference type="PROSITE" id="PS51462">
    <property type="entry name" value="NUDIX"/>
    <property type="match status" value="1"/>
</dbReference>
<comment type="similarity">
    <text evidence="1">Belongs to the Nudix hydrolase family.</text>
</comment>
<protein>
    <submittedName>
        <fullName evidence="3">DNA mismatch repair protein MutT</fullName>
    </submittedName>
</protein>
<dbReference type="CDD" id="cd18875">
    <property type="entry name" value="NUDIX_Hydrolase"/>
    <property type="match status" value="1"/>
</dbReference>
<dbReference type="EMBL" id="QLYR01000010">
    <property type="protein sequence ID" value="RAQ22673.1"/>
    <property type="molecule type" value="Genomic_DNA"/>
</dbReference>
<dbReference type="Proteomes" id="UP000249377">
    <property type="component" value="Unassembled WGS sequence"/>
</dbReference>
<evidence type="ECO:0000259" key="2">
    <source>
        <dbReference type="PROSITE" id="PS51462"/>
    </source>
</evidence>
<proteinExistence type="inferred from homology"/>
<sequence>MAGVELTNMVMVEDKDTGCALVQERVVSWKGLSFPGGHVEPCESFVASAVREVKEETGLDVWNLKSCGVIHWCNTRTNERYLVFLYKTADFKGNLLPETEEGRVYWLPIEKLREIHSENHFEQYLPMFLEEGHNEAFAPYEQEDTHNFHLL</sequence>
<keyword evidence="4" id="KW-1185">Reference proteome</keyword>
<evidence type="ECO:0000313" key="3">
    <source>
        <dbReference type="EMBL" id="RAQ22673.1"/>
    </source>
</evidence>
<dbReference type="PANTHER" id="PTHR43736:SF1">
    <property type="entry name" value="DIHYDRONEOPTERIN TRIPHOSPHATE DIPHOSPHATASE"/>
    <property type="match status" value="1"/>
</dbReference>
<name>A0A328UE14_9FIRM</name>
<dbReference type="Pfam" id="PF00293">
    <property type="entry name" value="NUDIX"/>
    <property type="match status" value="1"/>
</dbReference>
<gene>
    <name evidence="3" type="ORF">DPQ25_11970</name>
</gene>
<feature type="domain" description="Nudix hydrolase" evidence="2">
    <location>
        <begin position="3"/>
        <end position="129"/>
    </location>
</feature>
<evidence type="ECO:0000256" key="1">
    <source>
        <dbReference type="ARBA" id="ARBA00005582"/>
    </source>
</evidence>
<dbReference type="SUPFAM" id="SSF55811">
    <property type="entry name" value="Nudix"/>
    <property type="match status" value="1"/>
</dbReference>
<organism evidence="3 4">
    <name type="scientific">Hydrogeniiclostridium mannosilyticum</name>
    <dbReference type="NCBI Taxonomy" id="2764322"/>
    <lineage>
        <taxon>Bacteria</taxon>
        <taxon>Bacillati</taxon>
        <taxon>Bacillota</taxon>
        <taxon>Clostridia</taxon>
        <taxon>Eubacteriales</taxon>
        <taxon>Acutalibacteraceae</taxon>
        <taxon>Hydrogeniiclostridium</taxon>
    </lineage>
</organism>
<dbReference type="Gene3D" id="3.90.79.10">
    <property type="entry name" value="Nucleoside Triphosphate Pyrophosphohydrolase"/>
    <property type="match status" value="1"/>
</dbReference>
<dbReference type="AlphaFoldDB" id="A0A328UE14"/>
<dbReference type="PANTHER" id="PTHR43736">
    <property type="entry name" value="ADP-RIBOSE PYROPHOSPHATASE"/>
    <property type="match status" value="1"/>
</dbReference>
<dbReference type="InterPro" id="IPR015797">
    <property type="entry name" value="NUDIX_hydrolase-like_dom_sf"/>
</dbReference>